<reference evidence="2 3" key="1">
    <citation type="submission" date="2019-11" db="EMBL/GenBank/DDBJ databases">
        <title>Whole genome sequence of Oryza granulata.</title>
        <authorList>
            <person name="Li W."/>
        </authorList>
    </citation>
    <scope>NUCLEOTIDE SEQUENCE [LARGE SCALE GENOMIC DNA]</scope>
    <source>
        <strain evidence="3">cv. Menghai</strain>
        <tissue evidence="2">Leaf</tissue>
    </source>
</reference>
<accession>A0A6G1CMP2</accession>
<feature type="region of interest" description="Disordered" evidence="1">
    <location>
        <begin position="22"/>
        <end position="77"/>
    </location>
</feature>
<proteinExistence type="predicted"/>
<evidence type="ECO:0000313" key="3">
    <source>
        <dbReference type="Proteomes" id="UP000479710"/>
    </source>
</evidence>
<organism evidence="2 3">
    <name type="scientific">Oryza meyeriana var. granulata</name>
    <dbReference type="NCBI Taxonomy" id="110450"/>
    <lineage>
        <taxon>Eukaryota</taxon>
        <taxon>Viridiplantae</taxon>
        <taxon>Streptophyta</taxon>
        <taxon>Embryophyta</taxon>
        <taxon>Tracheophyta</taxon>
        <taxon>Spermatophyta</taxon>
        <taxon>Magnoliopsida</taxon>
        <taxon>Liliopsida</taxon>
        <taxon>Poales</taxon>
        <taxon>Poaceae</taxon>
        <taxon>BOP clade</taxon>
        <taxon>Oryzoideae</taxon>
        <taxon>Oryzeae</taxon>
        <taxon>Oryzinae</taxon>
        <taxon>Oryza</taxon>
        <taxon>Oryza meyeriana</taxon>
    </lineage>
</organism>
<keyword evidence="3" id="KW-1185">Reference proteome</keyword>
<gene>
    <name evidence="2" type="ORF">E2562_000271</name>
</gene>
<evidence type="ECO:0000313" key="2">
    <source>
        <dbReference type="EMBL" id="KAF0901390.1"/>
    </source>
</evidence>
<evidence type="ECO:0000256" key="1">
    <source>
        <dbReference type="SAM" id="MobiDB-lite"/>
    </source>
</evidence>
<comment type="caution">
    <text evidence="2">The sequence shown here is derived from an EMBL/GenBank/DDBJ whole genome shotgun (WGS) entry which is preliminary data.</text>
</comment>
<dbReference type="Proteomes" id="UP000479710">
    <property type="component" value="Unassembled WGS sequence"/>
</dbReference>
<dbReference type="AlphaFoldDB" id="A0A6G1CMP2"/>
<protein>
    <submittedName>
        <fullName evidence="2">Uncharacterized protein</fullName>
    </submittedName>
</protein>
<name>A0A6G1CMP2_9ORYZ</name>
<dbReference type="EMBL" id="SPHZ02000008">
    <property type="protein sequence ID" value="KAF0901390.1"/>
    <property type="molecule type" value="Genomic_DNA"/>
</dbReference>
<feature type="non-terminal residue" evidence="2">
    <location>
        <position position="77"/>
    </location>
</feature>
<sequence length="77" mass="8051">MPRRATDRRAALLLSPSVAPIDGTTLALPRSNGRDPVAGDPPHMALARADPPHGKGTYATGDLIHDALTSPSPFSKQ</sequence>